<feature type="non-terminal residue" evidence="1">
    <location>
        <position position="1"/>
    </location>
</feature>
<reference evidence="1" key="1">
    <citation type="submission" date="2015-07" db="EMBL/GenBank/DDBJ databases">
        <title>Adaptation to a free-living lifestyle via gene acquisitions in the diplomonad Trepomonas sp. PC1.</title>
        <authorList>
            <person name="Xu F."/>
            <person name="Jerlstrom-Hultqvist J."/>
            <person name="Kolisko M."/>
            <person name="Simpson A.G.B."/>
            <person name="Roger A.J."/>
            <person name="Svard S.G."/>
            <person name="Andersson J.O."/>
        </authorList>
    </citation>
    <scope>NUCLEOTIDE SEQUENCE</scope>
    <source>
        <strain evidence="1">PC1</strain>
    </source>
</reference>
<name>A0A146K0L6_9EUKA</name>
<protein>
    <submittedName>
        <fullName evidence="1">Uncharacterized protein</fullName>
    </submittedName>
</protein>
<dbReference type="EMBL" id="GDID01006134">
    <property type="protein sequence ID" value="JAP90472.1"/>
    <property type="molecule type" value="Transcribed_RNA"/>
</dbReference>
<accession>A0A146K0L6</accession>
<organism evidence="1">
    <name type="scientific">Trepomonas sp. PC1</name>
    <dbReference type="NCBI Taxonomy" id="1076344"/>
    <lineage>
        <taxon>Eukaryota</taxon>
        <taxon>Metamonada</taxon>
        <taxon>Diplomonadida</taxon>
        <taxon>Hexamitidae</taxon>
        <taxon>Hexamitinae</taxon>
        <taxon>Trepomonas</taxon>
    </lineage>
</organism>
<evidence type="ECO:0000313" key="1">
    <source>
        <dbReference type="EMBL" id="JAP90472.1"/>
    </source>
</evidence>
<gene>
    <name evidence="1" type="ORF">TPC1_30033</name>
</gene>
<dbReference type="AlphaFoldDB" id="A0A146K0L6"/>
<proteinExistence type="predicted"/>
<sequence>TNLFSKKEINLLSSGVFDKNDSIKNLMDLVQSYCKTQQGEQNELKSIINIIVQILEHELLEGVSVFQFISAVIKSLPVSALRNLLEYLLNQQVIDQPDFSLMVGPNQQIQLVIIESILRYLSASGQISQFLLDLTNSGKFLDKFYAHSAIIRNLDYMKQVQQIFVGNKFQPLVRYQACFITENTYQNSLIDIVSSIQDIPEKQIFSNHKAVKKVVNKLDQLFDLPDSSLFKLLQMLQDILEQLGKEKLKISPEISPYLPLQPTQFASLCQQIEYLAQILTICGAKLKTIQQKSIINFGEKQHKLITYRFLLSQPYITTLLFAGLAGLLEDKPNLHSFAAKLYKDTDSPIKNCGFCAAMCLQCVQHLSQKQVIPLDNLAAITAQAHGNLLDQCLQDQEGWDVIKYKCFKVSNILQQEFSEAHYFQFVFIVVKIFQNAMQNKLVKCFFKNEIIRVCIQSAKEQFQTIHKDLDTLNISDDEYDWIFLFKALNAGVFDLVFKSNFSQFSCILNDSRISYIYKHASIIQSIWLRKQKQKKNFEDSDFVQQTRILMHIFGYKQEVDILTNLSDVIDGSFVGNLLKDFNSNRVFVQQNCPDDVLAQISQSISAQFKISSSSNAVEYTQKFESEVPEFITESFQLLSSGLKQKKIKSTDFRKIIEAFDLMFKFSCSGNVYQIFKGELTEEIDSELYQVVQSANFLNDDENLKQFYQLLIKENLLNNFGRFVKASTGILQHFYDIDAFMLNEKVIDLLIEFGRENYFEQLEIEEVKEEVISFSESRKESKVSLDSMHSESEETPDKKEILLKEPEVVKVINLEVKLDVSQPIKKIELEIESDDDEPNVVISSVTSPQPVQQTIQNEETSEEEASFQPLFYQVVGTLANKLPFVNCHILKSDLKQIDAKQTRPEDILKTIDPDMESDLFLTISNNARFVLTGELCQEVIMAEMKVDNTKNDLGAMDSRKKKCFQGERITLDVFKKNQQNYMNYIQQLDPNREQQQLQTEFEEYQQILQQTSSYCGKCKNPIDKSQIEPYDSADLSTDVPLYNALQPTPCAYSGQYLCIKCSGGRRGYQQILPKNLTGDQYQVSAIALAEMQKFCFLKQFSTVQIKEPLRQKVMLLNQQKSLLQTLLSQSCEQFQKLFDQKEFDQNWSFQDVNSIFYEQAFRVGVAEMELVQSHFEQNKKIFKGEFQEFEGTFKQKLLYIAKVHMAHMVKCNFCFQNALVCPQCKQKQKIEHNIEQIAKHYHEELLCEVCMKFVHKKCMKDHQCKKMK</sequence>